<dbReference type="OrthoDB" id="62803at2"/>
<dbReference type="Proteomes" id="UP000192582">
    <property type="component" value="Unassembled WGS sequence"/>
</dbReference>
<protein>
    <submittedName>
        <fullName evidence="1">Uncharacterized protein</fullName>
    </submittedName>
</protein>
<sequence>MNPLHPLFRLALGSAATMSVLTACPRYTPPPMGPNLTFTFPAITDTTNVIIAAVAFEQQADETYKPKVVAQNPIGYSQGGPSNTTASLYYWGDAIGSLPNNAKCTTPFITGEASGKQEVTVTPNTVKTCNVYFSVYRDSNRNGTPESGEELYITHDIYSYASEAFSYRYVYAKDGNISTETGNRTQGWSVVRHQVLQPSATPGRYQITMNSVPAEDLGIAMRMHEDSNFFTSQSLTGGHK</sequence>
<dbReference type="AlphaFoldDB" id="A0A1W1VSQ6"/>
<name>A0A1W1VSQ6_9DEIO</name>
<dbReference type="RefSeq" id="WP_084050700.1">
    <property type="nucleotide sequence ID" value="NZ_FWWU01000009.1"/>
</dbReference>
<evidence type="ECO:0000313" key="1">
    <source>
        <dbReference type="EMBL" id="SMB96260.1"/>
    </source>
</evidence>
<gene>
    <name evidence="1" type="ORF">SAMN00790413_03227</name>
</gene>
<evidence type="ECO:0000313" key="2">
    <source>
        <dbReference type="Proteomes" id="UP000192582"/>
    </source>
</evidence>
<accession>A0A1W1VSQ6</accession>
<dbReference type="EMBL" id="FWWU01000009">
    <property type="protein sequence ID" value="SMB96260.1"/>
    <property type="molecule type" value="Genomic_DNA"/>
</dbReference>
<organism evidence="1 2">
    <name type="scientific">Deinococcus hopiensis KR-140</name>
    <dbReference type="NCBI Taxonomy" id="695939"/>
    <lineage>
        <taxon>Bacteria</taxon>
        <taxon>Thermotogati</taxon>
        <taxon>Deinococcota</taxon>
        <taxon>Deinococci</taxon>
        <taxon>Deinococcales</taxon>
        <taxon>Deinococcaceae</taxon>
        <taxon>Deinococcus</taxon>
    </lineage>
</organism>
<reference evidence="1 2" key="1">
    <citation type="submission" date="2017-04" db="EMBL/GenBank/DDBJ databases">
        <authorList>
            <person name="Afonso C.L."/>
            <person name="Miller P.J."/>
            <person name="Scott M.A."/>
            <person name="Spackman E."/>
            <person name="Goraichik I."/>
            <person name="Dimitrov K.M."/>
            <person name="Suarez D.L."/>
            <person name="Swayne D.E."/>
        </authorList>
    </citation>
    <scope>NUCLEOTIDE SEQUENCE [LARGE SCALE GENOMIC DNA]</scope>
    <source>
        <strain evidence="1 2">KR-140</strain>
    </source>
</reference>
<proteinExistence type="predicted"/>
<keyword evidence="2" id="KW-1185">Reference proteome</keyword>